<dbReference type="PATRIC" id="fig|632772.20.peg.1318"/>
<reference evidence="2 3" key="1">
    <citation type="submission" date="2009-03" db="EMBL/GenBank/DDBJ databases">
        <title>Comparison of the complete genome sequences of Rhodococcus erythropolis PR4 and Rhodococcus opacus B4.</title>
        <authorList>
            <person name="Takarada H."/>
            <person name="Sekine M."/>
            <person name="Hosoyama A."/>
            <person name="Yamada R."/>
            <person name="Fujisawa T."/>
            <person name="Omata S."/>
            <person name="Shimizu A."/>
            <person name="Tsukatani N."/>
            <person name="Tanikawa S."/>
            <person name="Fujita N."/>
            <person name="Harayama S."/>
        </authorList>
    </citation>
    <scope>NUCLEOTIDE SEQUENCE [LARGE SCALE GENOMIC DNA]</scope>
    <source>
        <strain evidence="2 3">B4</strain>
    </source>
</reference>
<proteinExistence type="predicted"/>
<dbReference type="KEGG" id="rop:ROP_12470"/>
<dbReference type="RefSeq" id="WP_012688469.1">
    <property type="nucleotide sequence ID" value="NC_012522.1"/>
</dbReference>
<accession>C1AW64</accession>
<dbReference type="HOGENOM" id="CLU_021786_0_1_11"/>
<sequence length="440" mass="47270">MGDVVAPDLEELRAFTARLRCVEACGDAGLGIEWLDAVEALKSVGCAVQAVVTDDVATVVREDRQARRLPRAEWDGGIASQIGLARRESPNRGGRHLGFARAVVHEMPHTLALLRSGRLNEWRATLLVRETACLSARDRGIVDRRLCSDPDILDGVGDRGLIAKAKALAVELDAAAVVARHRKAVSERRVTTRPAPDSMAYLGVLMPMEQAVCVQATLGRDADSLIATGDGGGRTRNQVMADLLFERGTGVSVAAGVPVAVDLVISDETLLAGEGEAADLQGFGPVPASIARQLVADAVDSETEATLRLMYACPVSGVLTAMESQARTFPRSLRNLIDLRDRTCRTPWCDAPIRHHDHIRSRRNKGVTTAQNGAGLCAACNYAKEGDGWAARPVCRPDRRHLLDLGTPTGHHYRSAAPRLPSAARRSEIEAILIAHLRAS</sequence>
<evidence type="ECO:0000313" key="2">
    <source>
        <dbReference type="EMBL" id="BAH49494.1"/>
    </source>
</evidence>
<protein>
    <recommendedName>
        <fullName evidence="1">HNH nuclease domain-containing protein</fullName>
    </recommendedName>
</protein>
<gene>
    <name evidence="2" type="ordered locus">ROP_12470</name>
</gene>
<dbReference type="AlphaFoldDB" id="C1AW64"/>
<dbReference type="Proteomes" id="UP000002212">
    <property type="component" value="Chromosome"/>
</dbReference>
<name>C1AW64_RHOOB</name>
<dbReference type="STRING" id="632772.ROP_12470"/>
<evidence type="ECO:0000259" key="1">
    <source>
        <dbReference type="SMART" id="SM00507"/>
    </source>
</evidence>
<feature type="domain" description="HNH nuclease" evidence="1">
    <location>
        <begin position="332"/>
        <end position="382"/>
    </location>
</feature>
<dbReference type="OrthoDB" id="5241234at2"/>
<dbReference type="CDD" id="cd00085">
    <property type="entry name" value="HNHc"/>
    <property type="match status" value="1"/>
</dbReference>
<dbReference type="EMBL" id="AP011115">
    <property type="protein sequence ID" value="BAH49494.1"/>
    <property type="molecule type" value="Genomic_DNA"/>
</dbReference>
<dbReference type="SMART" id="SM00507">
    <property type="entry name" value="HNHc"/>
    <property type="match status" value="1"/>
</dbReference>
<organism evidence="2 3">
    <name type="scientific">Rhodococcus opacus (strain B4)</name>
    <dbReference type="NCBI Taxonomy" id="632772"/>
    <lineage>
        <taxon>Bacteria</taxon>
        <taxon>Bacillati</taxon>
        <taxon>Actinomycetota</taxon>
        <taxon>Actinomycetes</taxon>
        <taxon>Mycobacteriales</taxon>
        <taxon>Nocardiaceae</taxon>
        <taxon>Rhodococcus</taxon>
    </lineage>
</organism>
<dbReference type="InterPro" id="IPR003615">
    <property type="entry name" value="HNH_nuc"/>
</dbReference>
<evidence type="ECO:0000313" key="3">
    <source>
        <dbReference type="Proteomes" id="UP000002212"/>
    </source>
</evidence>